<dbReference type="SUPFAM" id="SSF88946">
    <property type="entry name" value="Sigma2 domain of RNA polymerase sigma factors"/>
    <property type="match status" value="1"/>
</dbReference>
<dbReference type="InterPro" id="IPR036388">
    <property type="entry name" value="WH-like_DNA-bd_sf"/>
</dbReference>
<dbReference type="PROSITE" id="PS01063">
    <property type="entry name" value="SIGMA70_ECF"/>
    <property type="match status" value="1"/>
</dbReference>
<comment type="similarity">
    <text evidence="1 6">Belongs to the sigma-70 factor family. ECF subfamily.</text>
</comment>
<dbReference type="EMBL" id="JBHSQV010000131">
    <property type="protein sequence ID" value="MFC5986751.1"/>
    <property type="molecule type" value="Genomic_DNA"/>
</dbReference>
<dbReference type="InterPro" id="IPR013325">
    <property type="entry name" value="RNA_pol_sigma_r2"/>
</dbReference>
<dbReference type="InterPro" id="IPR013249">
    <property type="entry name" value="RNA_pol_sigma70_r4_t2"/>
</dbReference>
<dbReference type="Proteomes" id="UP001596250">
    <property type="component" value="Unassembled WGS sequence"/>
</dbReference>
<dbReference type="SUPFAM" id="SSF88659">
    <property type="entry name" value="Sigma3 and sigma4 domains of RNA polymerase sigma factors"/>
    <property type="match status" value="1"/>
</dbReference>
<keyword evidence="3 6" id="KW-0731">Sigma factor</keyword>
<dbReference type="Pfam" id="PF08281">
    <property type="entry name" value="Sigma70_r4_2"/>
    <property type="match status" value="1"/>
</dbReference>
<dbReference type="Pfam" id="PF04542">
    <property type="entry name" value="Sigma70_r2"/>
    <property type="match status" value="1"/>
</dbReference>
<evidence type="ECO:0000313" key="9">
    <source>
        <dbReference type="EMBL" id="MFC5986751.1"/>
    </source>
</evidence>
<dbReference type="InterPro" id="IPR014284">
    <property type="entry name" value="RNA_pol_sigma-70_dom"/>
</dbReference>
<sequence length="190" mass="22227">MNSFETRLAKLARDGDRSAFAELVDLYKDKIYHLGYRMLGNAHEAEDIVQETFLRVYRSLKSYDPSHKFSTWIYRIGTNLCIDRLRKRKFHAFSLDADTTEDGLDGYSMLASEDLTPEQQITLSETQQHIRQAIDKMPEKYRSVVVLRYLHDLSLQEISGILGMPVTTVKTRVHRGREYLRKRLDVKQLL</sequence>
<organism evidence="9 10">
    <name type="scientific">Marinicrinis lubricantis</name>
    <dbReference type="NCBI Taxonomy" id="2086470"/>
    <lineage>
        <taxon>Bacteria</taxon>
        <taxon>Bacillati</taxon>
        <taxon>Bacillota</taxon>
        <taxon>Bacilli</taxon>
        <taxon>Bacillales</taxon>
        <taxon>Paenibacillaceae</taxon>
    </lineage>
</organism>
<dbReference type="Gene3D" id="1.10.10.10">
    <property type="entry name" value="Winged helix-like DNA-binding domain superfamily/Winged helix DNA-binding domain"/>
    <property type="match status" value="1"/>
</dbReference>
<dbReference type="Gene3D" id="1.10.1740.10">
    <property type="match status" value="1"/>
</dbReference>
<comment type="caution">
    <text evidence="9">The sequence shown here is derived from an EMBL/GenBank/DDBJ whole genome shotgun (WGS) entry which is preliminary data.</text>
</comment>
<evidence type="ECO:0000256" key="3">
    <source>
        <dbReference type="ARBA" id="ARBA00023082"/>
    </source>
</evidence>
<dbReference type="PANTHER" id="PTHR43133:SF51">
    <property type="entry name" value="RNA POLYMERASE SIGMA FACTOR"/>
    <property type="match status" value="1"/>
</dbReference>
<evidence type="ECO:0000256" key="1">
    <source>
        <dbReference type="ARBA" id="ARBA00010641"/>
    </source>
</evidence>
<dbReference type="InterPro" id="IPR014294">
    <property type="entry name" value="RNA_pol_sigma-W_bacilli"/>
</dbReference>
<keyword evidence="2 6" id="KW-0805">Transcription regulation</keyword>
<dbReference type="PANTHER" id="PTHR43133">
    <property type="entry name" value="RNA POLYMERASE ECF-TYPE SIGMA FACTO"/>
    <property type="match status" value="1"/>
</dbReference>
<dbReference type="InterPro" id="IPR000838">
    <property type="entry name" value="RNA_pol_sigma70_ECF_CS"/>
</dbReference>
<dbReference type="RefSeq" id="WP_379894067.1">
    <property type="nucleotide sequence ID" value="NZ_CBCSCT010000076.1"/>
</dbReference>
<keyword evidence="10" id="KW-1185">Reference proteome</keyword>
<gene>
    <name evidence="9" type="primary">sigW</name>
    <name evidence="9" type="ORF">ACFPXP_10015</name>
</gene>
<feature type="domain" description="RNA polymerase sigma factor 70 region 4 type 2" evidence="8">
    <location>
        <begin position="130"/>
        <end position="179"/>
    </location>
</feature>
<keyword evidence="4 6" id="KW-0238">DNA-binding</keyword>
<evidence type="ECO:0000256" key="2">
    <source>
        <dbReference type="ARBA" id="ARBA00023015"/>
    </source>
</evidence>
<protein>
    <recommendedName>
        <fullName evidence="6">RNA polymerase sigma factor</fullName>
    </recommendedName>
</protein>
<proteinExistence type="inferred from homology"/>
<reference evidence="10" key="1">
    <citation type="journal article" date="2019" name="Int. J. Syst. Evol. Microbiol.">
        <title>The Global Catalogue of Microorganisms (GCM) 10K type strain sequencing project: providing services to taxonomists for standard genome sequencing and annotation.</title>
        <authorList>
            <consortium name="The Broad Institute Genomics Platform"/>
            <consortium name="The Broad Institute Genome Sequencing Center for Infectious Disease"/>
            <person name="Wu L."/>
            <person name="Ma J."/>
        </authorList>
    </citation>
    <scope>NUCLEOTIDE SEQUENCE [LARGE SCALE GENOMIC DNA]</scope>
    <source>
        <strain evidence="10">CCM 8749</strain>
    </source>
</reference>
<evidence type="ECO:0000256" key="4">
    <source>
        <dbReference type="ARBA" id="ARBA00023125"/>
    </source>
</evidence>
<dbReference type="NCBIfam" id="NF007223">
    <property type="entry name" value="PRK09641.1"/>
    <property type="match status" value="1"/>
</dbReference>
<evidence type="ECO:0000256" key="5">
    <source>
        <dbReference type="ARBA" id="ARBA00023163"/>
    </source>
</evidence>
<evidence type="ECO:0000256" key="6">
    <source>
        <dbReference type="RuleBase" id="RU000716"/>
    </source>
</evidence>
<evidence type="ECO:0000313" key="10">
    <source>
        <dbReference type="Proteomes" id="UP001596250"/>
    </source>
</evidence>
<keyword evidence="5 6" id="KW-0804">Transcription</keyword>
<dbReference type="InterPro" id="IPR007627">
    <property type="entry name" value="RNA_pol_sigma70_r2"/>
</dbReference>
<name>A0ABW1INV0_9BACL</name>
<evidence type="ECO:0000259" key="7">
    <source>
        <dbReference type="Pfam" id="PF04542"/>
    </source>
</evidence>
<feature type="domain" description="RNA polymerase sigma-70 region 2" evidence="7">
    <location>
        <begin position="23"/>
        <end position="89"/>
    </location>
</feature>
<dbReference type="InterPro" id="IPR013324">
    <property type="entry name" value="RNA_pol_sigma_r3/r4-like"/>
</dbReference>
<accession>A0ABW1INV0</accession>
<dbReference type="NCBIfam" id="TIGR02937">
    <property type="entry name" value="sigma70-ECF"/>
    <property type="match status" value="1"/>
</dbReference>
<dbReference type="NCBIfam" id="TIGR02948">
    <property type="entry name" value="SigW_bacill"/>
    <property type="match status" value="1"/>
</dbReference>
<evidence type="ECO:0000259" key="8">
    <source>
        <dbReference type="Pfam" id="PF08281"/>
    </source>
</evidence>
<dbReference type="InterPro" id="IPR039425">
    <property type="entry name" value="RNA_pol_sigma-70-like"/>
</dbReference>
<dbReference type="CDD" id="cd06171">
    <property type="entry name" value="Sigma70_r4"/>
    <property type="match status" value="1"/>
</dbReference>